<organism evidence="1 2">
    <name type="scientific">Nocardia jiangxiensis</name>
    <dbReference type="NCBI Taxonomy" id="282685"/>
    <lineage>
        <taxon>Bacteria</taxon>
        <taxon>Bacillati</taxon>
        <taxon>Actinomycetota</taxon>
        <taxon>Actinomycetes</taxon>
        <taxon>Mycobacteriales</taxon>
        <taxon>Nocardiaceae</taxon>
        <taxon>Nocardia</taxon>
    </lineage>
</organism>
<evidence type="ECO:0000313" key="1">
    <source>
        <dbReference type="EMBL" id="MFF3566863.1"/>
    </source>
</evidence>
<keyword evidence="2" id="KW-1185">Reference proteome</keyword>
<accession>A0ABW6RS79</accession>
<evidence type="ECO:0000313" key="2">
    <source>
        <dbReference type="Proteomes" id="UP001601992"/>
    </source>
</evidence>
<proteinExistence type="predicted"/>
<dbReference type="InterPro" id="IPR029058">
    <property type="entry name" value="AB_hydrolase_fold"/>
</dbReference>
<dbReference type="PANTHER" id="PTHR34853">
    <property type="match status" value="1"/>
</dbReference>
<dbReference type="PANTHER" id="PTHR34853:SF1">
    <property type="entry name" value="LIPASE 5"/>
    <property type="match status" value="1"/>
</dbReference>
<dbReference type="SUPFAM" id="SSF53474">
    <property type="entry name" value="alpha/beta-Hydrolases"/>
    <property type="match status" value="1"/>
</dbReference>
<name>A0ABW6RS79_9NOCA</name>
<reference evidence="1 2" key="1">
    <citation type="submission" date="2024-10" db="EMBL/GenBank/DDBJ databases">
        <title>The Natural Products Discovery Center: Release of the First 8490 Sequenced Strains for Exploring Actinobacteria Biosynthetic Diversity.</title>
        <authorList>
            <person name="Kalkreuter E."/>
            <person name="Kautsar S.A."/>
            <person name="Yang D."/>
            <person name="Bader C.D."/>
            <person name="Teijaro C.N."/>
            <person name="Fluegel L."/>
            <person name="Davis C.M."/>
            <person name="Simpson J.R."/>
            <person name="Lauterbach L."/>
            <person name="Steele A.D."/>
            <person name="Gui C."/>
            <person name="Meng S."/>
            <person name="Li G."/>
            <person name="Viehrig K."/>
            <person name="Ye F."/>
            <person name="Su P."/>
            <person name="Kiefer A.F."/>
            <person name="Nichols A."/>
            <person name="Cepeda A.J."/>
            <person name="Yan W."/>
            <person name="Fan B."/>
            <person name="Jiang Y."/>
            <person name="Adhikari A."/>
            <person name="Zheng C.-J."/>
            <person name="Schuster L."/>
            <person name="Cowan T.M."/>
            <person name="Smanski M.J."/>
            <person name="Chevrette M.G."/>
            <person name="De Carvalho L.P.S."/>
            <person name="Shen B."/>
        </authorList>
    </citation>
    <scope>NUCLEOTIDE SEQUENCE [LARGE SCALE GENOMIC DNA]</scope>
    <source>
        <strain evidence="1 2">NPDC002593</strain>
    </source>
</reference>
<dbReference type="EMBL" id="JBIAQY010000001">
    <property type="protein sequence ID" value="MFF3566863.1"/>
    <property type="molecule type" value="Genomic_DNA"/>
</dbReference>
<dbReference type="Proteomes" id="UP001601992">
    <property type="component" value="Unassembled WGS sequence"/>
</dbReference>
<dbReference type="Pfam" id="PF03583">
    <property type="entry name" value="LIP"/>
    <property type="match status" value="1"/>
</dbReference>
<sequence length="370" mass="39964">MTDTPSLTDIDFYTPPALEGLHRPGDVLRLLPTPTPGLPYAGPAWRLLYVSRDTYGERIVVSGTVISSAVTDDPDASVVVYAPSFHGLGGPGSAPSQRLAAGNEPDIDQIGAALARGWHVAVVDGEGLGVHGRGPHTFLAGRVAGQVMLDLGRAATRIPALHAQQSPLVLWGYADGGRAAQWAGDLQPGYAPELAVRGVAAGAVVTDPGAILPLVDRSPWPVLALAGVIGLSHAHRNLPLRHVFFDEARPLIDHAGDLSAQALCLRYGHRLATWCDRPVWEDPMWRYVFEQERTSHTVSPIVPVHLYHGRTDAIVPVEIGRELVDDYRARGVQVSWTEHDGDHFRTRTEAIEDVLAHLTDHLNTPANHAY</sequence>
<comment type="caution">
    <text evidence="1">The sequence shown here is derived from an EMBL/GenBank/DDBJ whole genome shotgun (WGS) entry which is preliminary data.</text>
</comment>
<dbReference type="RefSeq" id="WP_387402537.1">
    <property type="nucleotide sequence ID" value="NZ_JBIAQY010000001.1"/>
</dbReference>
<dbReference type="Gene3D" id="3.40.50.1820">
    <property type="entry name" value="alpha/beta hydrolase"/>
    <property type="match status" value="1"/>
</dbReference>
<protein>
    <submittedName>
        <fullName evidence="1">Lipase family protein</fullName>
    </submittedName>
</protein>
<dbReference type="PIRSF" id="PIRSF029171">
    <property type="entry name" value="Esterase_LipA"/>
    <property type="match status" value="1"/>
</dbReference>
<dbReference type="Gene3D" id="1.10.260.130">
    <property type="match status" value="1"/>
</dbReference>
<gene>
    <name evidence="1" type="ORF">ACFYXQ_03680</name>
</gene>
<dbReference type="InterPro" id="IPR005152">
    <property type="entry name" value="Lipase_secreted"/>
</dbReference>